<dbReference type="InterPro" id="IPR015188">
    <property type="entry name" value="BRCA2_OB_3"/>
</dbReference>
<gene>
    <name evidence="4" type="primary">LOC108252322</name>
</gene>
<dbReference type="PANTHER" id="PTHR11289">
    <property type="entry name" value="BREAST CANCER TYPE 2 SUSCEPTIBILITY PROTEIN BRCA2"/>
    <property type="match status" value="1"/>
</dbReference>
<feature type="domain" description="BRCA2 OB3" evidence="2">
    <location>
        <begin position="365"/>
        <end position="447"/>
    </location>
</feature>
<dbReference type="PANTHER" id="PTHR11289:SF0">
    <property type="entry name" value="BREAST CANCER TYPE 2 SUSCEPTIBILITY PROTEIN"/>
    <property type="match status" value="1"/>
</dbReference>
<evidence type="ECO:0000259" key="2">
    <source>
        <dbReference type="Pfam" id="PF09104"/>
    </source>
</evidence>
<dbReference type="InterPro" id="IPR012340">
    <property type="entry name" value="NA-bd_OB-fold"/>
</dbReference>
<dbReference type="PaxDb" id="121845-A0A3Q0IRD5"/>
<dbReference type="GO" id="GO:0000724">
    <property type="term" value="P:double-strand break repair via homologous recombination"/>
    <property type="evidence" value="ECO:0007669"/>
    <property type="project" value="InterPro"/>
</dbReference>
<dbReference type="SUPFAM" id="SSF50249">
    <property type="entry name" value="Nucleic acid-binding proteins"/>
    <property type="match status" value="3"/>
</dbReference>
<dbReference type="GO" id="GO:0005634">
    <property type="term" value="C:nucleus"/>
    <property type="evidence" value="ECO:0007669"/>
    <property type="project" value="TreeGrafter"/>
</dbReference>
<dbReference type="InterPro" id="IPR015525">
    <property type="entry name" value="BRCA2"/>
</dbReference>
<protein>
    <submittedName>
        <fullName evidence="4">Breast cancer type 2 susceptibility protein-like</fullName>
    </submittedName>
</protein>
<dbReference type="Proteomes" id="UP000079169">
    <property type="component" value="Unplaced"/>
</dbReference>
<dbReference type="AlphaFoldDB" id="A0A3Q0IRD5"/>
<dbReference type="Gene3D" id="2.40.50.140">
    <property type="entry name" value="Nucleic acid-binding proteins"/>
    <property type="match status" value="4"/>
</dbReference>
<dbReference type="STRING" id="121845.A0A3Q0IRD5"/>
<evidence type="ECO:0000313" key="3">
    <source>
        <dbReference type="Proteomes" id="UP000079169"/>
    </source>
</evidence>
<dbReference type="GO" id="GO:0006355">
    <property type="term" value="P:regulation of DNA-templated transcription"/>
    <property type="evidence" value="ECO:0007669"/>
    <property type="project" value="TreeGrafter"/>
</dbReference>
<dbReference type="GeneID" id="108252322"/>
<keyword evidence="3" id="KW-1185">Reference proteome</keyword>
<proteinExistence type="predicted"/>
<organism evidence="3 4">
    <name type="scientific">Diaphorina citri</name>
    <name type="common">Asian citrus psyllid</name>
    <dbReference type="NCBI Taxonomy" id="121845"/>
    <lineage>
        <taxon>Eukaryota</taxon>
        <taxon>Metazoa</taxon>
        <taxon>Ecdysozoa</taxon>
        <taxon>Arthropoda</taxon>
        <taxon>Hexapoda</taxon>
        <taxon>Insecta</taxon>
        <taxon>Pterygota</taxon>
        <taxon>Neoptera</taxon>
        <taxon>Paraneoptera</taxon>
        <taxon>Hemiptera</taxon>
        <taxon>Sternorrhyncha</taxon>
        <taxon>Psylloidea</taxon>
        <taxon>Psyllidae</taxon>
        <taxon>Diaphorininae</taxon>
        <taxon>Diaphorina</taxon>
    </lineage>
</organism>
<reference evidence="4" key="1">
    <citation type="submission" date="2025-08" db="UniProtKB">
        <authorList>
            <consortium name="RefSeq"/>
        </authorList>
    </citation>
    <scope>IDENTIFICATION</scope>
</reference>
<dbReference type="Pfam" id="PF09103">
    <property type="entry name" value="BRCA-2_OB1"/>
    <property type="match status" value="1"/>
</dbReference>
<dbReference type="Pfam" id="PF09104">
    <property type="entry name" value="BRCA-2_OB3"/>
    <property type="match status" value="1"/>
</dbReference>
<evidence type="ECO:0000259" key="1">
    <source>
        <dbReference type="Pfam" id="PF09103"/>
    </source>
</evidence>
<feature type="domain" description="BRCA2 OB1" evidence="1">
    <location>
        <begin position="1"/>
        <end position="109"/>
    </location>
</feature>
<evidence type="ECO:0000313" key="4">
    <source>
        <dbReference type="RefSeq" id="XP_026678854.1"/>
    </source>
</evidence>
<dbReference type="RefSeq" id="XP_026678854.1">
    <property type="nucleotide sequence ID" value="XM_026823053.1"/>
</dbReference>
<dbReference type="InterPro" id="IPR015187">
    <property type="entry name" value="BRCA2_OB_1"/>
</dbReference>
<name>A0A3Q0IRD5_DIACI</name>
<dbReference type="SUPFAM" id="SSF81878">
    <property type="entry name" value="BRCA2 tower domain"/>
    <property type="match status" value="1"/>
</dbReference>
<accession>A0A3Q0IRD5</accession>
<sequence length="455" mass="51279">MVLCVSRVSRHTVSGGTATQLNRSASLLEEVHLEVTDGWYRIRAVVDEEMKALVARQRVKLGTKLITCNAELYNNDQGCDPLHMKADIYLKLHTNSTRRAHWQSRLGYCPVATPLPISLSSVLPRGGLVPQVRVLLARIYPTLYLEKNTGGKATIRNEKTENLALMKFQKYYEKQLELIYTRLKKQNETEEGREGRKKQGLGKLSKAQLSAVTSGEELYNLVSCNFDSAILNHLSEEQLSALEKYKISVRDQIAANINQELKQEVASRTDLNRQVTSLMKIKIYDVTHDQSAMLTLWRPDPNIHEILREGKLVRLQYVTASGFRYVETQLSSTKHTQFKPLPSDQDTDDLLLAHSRHVSLIGSPIIPRFGEIDVVGLVAHSVETGNKTVVYLANERRQFLAVHFWNGVKESGYEDVLRVGSVVACSNLQYRPNATADLSIHHTTDLSDSKNSSDL</sequence>
<dbReference type="KEGG" id="dci:108252322"/>